<dbReference type="Pfam" id="PF23265">
    <property type="entry name" value="Ig-like_KY"/>
    <property type="match status" value="2"/>
</dbReference>
<dbReference type="Proteomes" id="UP000677228">
    <property type="component" value="Unassembled WGS sequence"/>
</dbReference>
<evidence type="ECO:0000259" key="2">
    <source>
        <dbReference type="SMART" id="SM00460"/>
    </source>
</evidence>
<feature type="domain" description="Transglutaminase-like" evidence="2">
    <location>
        <begin position="313"/>
        <end position="381"/>
    </location>
</feature>
<dbReference type="AlphaFoldDB" id="A0A8S2NMC1"/>
<dbReference type="InterPro" id="IPR052557">
    <property type="entry name" value="CAP/Cytokinesis_protein"/>
</dbReference>
<dbReference type="Proteomes" id="UP000682733">
    <property type="component" value="Unassembled WGS sequence"/>
</dbReference>
<dbReference type="SUPFAM" id="SSF54001">
    <property type="entry name" value="Cysteine proteinases"/>
    <property type="match status" value="1"/>
</dbReference>
<dbReference type="InterPro" id="IPR056564">
    <property type="entry name" value="Ig-like_KY"/>
</dbReference>
<name>A0A8S2NMC1_9BILA</name>
<protein>
    <recommendedName>
        <fullName evidence="2">Transglutaminase-like domain-containing protein</fullName>
    </recommendedName>
</protein>
<accession>A0A8S2NMC1</accession>
<dbReference type="PANTHER" id="PTHR46333:SF2">
    <property type="entry name" value="CYTOKINESIS PROTEIN 3"/>
    <property type="match status" value="1"/>
</dbReference>
<dbReference type="EMBL" id="CAJOBA010035495">
    <property type="protein sequence ID" value="CAF4005633.1"/>
    <property type="molecule type" value="Genomic_DNA"/>
</dbReference>
<organism evidence="4 5">
    <name type="scientific">Didymodactylos carnosus</name>
    <dbReference type="NCBI Taxonomy" id="1234261"/>
    <lineage>
        <taxon>Eukaryota</taxon>
        <taxon>Metazoa</taxon>
        <taxon>Spiralia</taxon>
        <taxon>Gnathifera</taxon>
        <taxon>Rotifera</taxon>
        <taxon>Eurotatoria</taxon>
        <taxon>Bdelloidea</taxon>
        <taxon>Philodinida</taxon>
        <taxon>Philodinidae</taxon>
        <taxon>Didymodactylos</taxon>
    </lineage>
</organism>
<proteinExistence type="predicted"/>
<comment type="caution">
    <text evidence="4">The sequence shown here is derived from an EMBL/GenBank/DDBJ whole genome shotgun (WGS) entry which is preliminary data.</text>
</comment>
<dbReference type="Pfam" id="PF01841">
    <property type="entry name" value="Transglut_core"/>
    <property type="match status" value="1"/>
</dbReference>
<feature type="region of interest" description="Disordered" evidence="1">
    <location>
        <begin position="117"/>
        <end position="138"/>
    </location>
</feature>
<dbReference type="SMART" id="SM00460">
    <property type="entry name" value="TGc"/>
    <property type="match status" value="1"/>
</dbReference>
<evidence type="ECO:0000256" key="1">
    <source>
        <dbReference type="SAM" id="MobiDB-lite"/>
    </source>
</evidence>
<reference evidence="4" key="1">
    <citation type="submission" date="2021-02" db="EMBL/GenBank/DDBJ databases">
        <authorList>
            <person name="Nowell W R."/>
        </authorList>
    </citation>
    <scope>NUCLEOTIDE SEQUENCE</scope>
</reference>
<dbReference type="Gene3D" id="3.10.620.30">
    <property type="match status" value="1"/>
</dbReference>
<evidence type="ECO:0000313" key="3">
    <source>
        <dbReference type="EMBL" id="CAF1195353.1"/>
    </source>
</evidence>
<dbReference type="EMBL" id="CAJNOK010013964">
    <property type="protein sequence ID" value="CAF1195353.1"/>
    <property type="molecule type" value="Genomic_DNA"/>
</dbReference>
<dbReference type="PANTHER" id="PTHR46333">
    <property type="entry name" value="CYTOKINESIS PROTEIN 3"/>
    <property type="match status" value="1"/>
</dbReference>
<evidence type="ECO:0000313" key="5">
    <source>
        <dbReference type="Proteomes" id="UP000682733"/>
    </source>
</evidence>
<dbReference type="InterPro" id="IPR002931">
    <property type="entry name" value="Transglutaminase-like"/>
</dbReference>
<sequence>MGCRQAKVAPSILEQKVEDRNLNKNTNVMQPGYHIKSNQTNTINSIDNVNGEKITDNNLVDNRLDTASIHSRFSLEKNIIDVNSKPYSINNLIIEDRSSNKKNNIIDVENQLKSSKSTDRISKLSKQSEQLDSDKLSIRSSQSKTNVSVINNITDGTSIHSGIDIEKKDFGIISHANDNLVLDQNNKINEVKLASRKSSVRSQKSSISDNIMQDMINTTIPNISLAPLDTDAFNPKLCLERQNAIDDVSLRKTIDLWKPSSIQQLIEFINKLSTNKTQIEKVWIIFYWISQNISYDDESYFSGNIPSQRADDVFRSKKAVCEGYASLFKRLCDETGLACEKVSGYAKGYSFNARKPAFDDTNHAWNVVKIEYHYYFIESTWGTGHMAENKKFKRELEAHYFLSQPAHMIYNHLPVDEKWQLLARPITMTEYLSMPQTHAAFFEFDLQVVSPHNSHAISIHKDKYYAEILICCPDDIELSGSLKESTNGQKVKGADKVYFDRQNSLWRCQFAPRKNGMHDITIFAKKKSSEGTFSEAVDFIFDIKDLKTFISFPHTWSHFYEYDLEIVAPLYSGSVVCPIGASYCEILIRCPDDVKLSGHIEQGGQRIQQGDFIQYIAEKELWQCLFAPKSDGLHEITIFAKKLDEKESKSHCVVQFDLHVKDLKQSMTFPLTYETFQLRKCRLYEPLNGTLKKGTEATIHCLLPGATEVNMTVDSEWLSAQGYENNVFKRTIKVGSQGVSLWAKYAKNLSYSGVLKYTVK</sequence>
<dbReference type="GO" id="GO:0005737">
    <property type="term" value="C:cytoplasm"/>
    <property type="evidence" value="ECO:0007669"/>
    <property type="project" value="TreeGrafter"/>
</dbReference>
<evidence type="ECO:0000313" key="4">
    <source>
        <dbReference type="EMBL" id="CAF4005633.1"/>
    </source>
</evidence>
<gene>
    <name evidence="3" type="ORF">OVA965_LOCUS23718</name>
    <name evidence="4" type="ORF">TMI583_LOCUS24439</name>
</gene>
<dbReference type="InterPro" id="IPR038765">
    <property type="entry name" value="Papain-like_cys_pep_sf"/>
</dbReference>